<reference evidence="1" key="1">
    <citation type="submission" date="2022-06" db="EMBL/GenBank/DDBJ databases">
        <title>Genome Sequence of Candolleomyces eurysporus.</title>
        <authorList>
            <person name="Buettner E."/>
        </authorList>
    </citation>
    <scope>NUCLEOTIDE SEQUENCE</scope>
    <source>
        <strain evidence="1">VTCC 930004</strain>
    </source>
</reference>
<sequence>MHGLPGQVIGGTIHGQGELIFLKETQILWTCEGKGSKLVGKHVWPFAFILPKQVEVKSCGTGKYDLPPSFAKYSSGLRVDYRLLVEIKRGGFPKIDKTLLTLFGYEINSVSEPLSELRQLAYTEEIPLFGPEVDPYGWKVLPAFVVKGTLSGKALQVEITLAISNPTTYAIGYPIPLRITLKTRSKDALVLEELAKPTAIGLDEGFAFWWSTPQDDPDPNQVANNTRELHGELDVPRTIKPTFLFPRCSVRYTLQLLPLTAPGWINASDTQYPLLSERVTIVSRQGPGMNVRSDAPPGYDRSQAVNYLQSVDLLENENQIVVSRRI</sequence>
<dbReference type="OrthoDB" id="2333384at2759"/>
<feature type="non-terminal residue" evidence="1">
    <location>
        <position position="1"/>
    </location>
</feature>
<evidence type="ECO:0008006" key="3">
    <source>
        <dbReference type="Google" id="ProtNLM"/>
    </source>
</evidence>
<protein>
    <recommendedName>
        <fullName evidence="3">Arrestin-like N-terminal domain-containing protein</fullName>
    </recommendedName>
</protein>
<dbReference type="EMBL" id="JANBPK010001532">
    <property type="protein sequence ID" value="KAJ2921938.1"/>
    <property type="molecule type" value="Genomic_DNA"/>
</dbReference>
<dbReference type="Proteomes" id="UP001140091">
    <property type="component" value="Unassembled WGS sequence"/>
</dbReference>
<dbReference type="Gene3D" id="2.60.40.640">
    <property type="match status" value="1"/>
</dbReference>
<comment type="caution">
    <text evidence="1">The sequence shown here is derived from an EMBL/GenBank/DDBJ whole genome shotgun (WGS) entry which is preliminary data.</text>
</comment>
<dbReference type="AlphaFoldDB" id="A0A9W8MAG8"/>
<keyword evidence="2" id="KW-1185">Reference proteome</keyword>
<accession>A0A9W8MAG8</accession>
<name>A0A9W8MAG8_9AGAR</name>
<organism evidence="1 2">
    <name type="scientific">Candolleomyces eurysporus</name>
    <dbReference type="NCBI Taxonomy" id="2828524"/>
    <lineage>
        <taxon>Eukaryota</taxon>
        <taxon>Fungi</taxon>
        <taxon>Dikarya</taxon>
        <taxon>Basidiomycota</taxon>
        <taxon>Agaricomycotina</taxon>
        <taxon>Agaricomycetes</taxon>
        <taxon>Agaricomycetidae</taxon>
        <taxon>Agaricales</taxon>
        <taxon>Agaricineae</taxon>
        <taxon>Psathyrellaceae</taxon>
        <taxon>Candolleomyces</taxon>
    </lineage>
</organism>
<gene>
    <name evidence="1" type="ORF">H1R20_g15156</name>
</gene>
<proteinExistence type="predicted"/>
<evidence type="ECO:0000313" key="1">
    <source>
        <dbReference type="EMBL" id="KAJ2921938.1"/>
    </source>
</evidence>
<evidence type="ECO:0000313" key="2">
    <source>
        <dbReference type="Proteomes" id="UP001140091"/>
    </source>
</evidence>
<dbReference type="InterPro" id="IPR014752">
    <property type="entry name" value="Arrestin-like_C"/>
</dbReference>